<dbReference type="OrthoDB" id="6571369at2"/>
<sequence>MVKASEKARQTFRYFWREMSWERRRIIPGLELAAVKAAFSDPPEVQAQNPDGLEVEQMWLLDVDFDGRRLKGTLINTPVSLKTYHEGDEVSIPGKQITDWMYVIAGEVYGGFTVDLMRSRMSSGERRQHDQAWGFDFGDVGIVNLVPPSYIGQEAPKKGFLSGFFGKKKAEPQDYAAVAANEHPMSANMRSSFGEAVKGNPDMLTQQDDRNGFTFLHQLALGGSLDGVDVCLKNGADPRMKANNGLTPYQLAKSLGWKRVMKRLEEVGGAE</sequence>
<evidence type="ECO:0000313" key="3">
    <source>
        <dbReference type="Proteomes" id="UP000239388"/>
    </source>
</evidence>
<gene>
    <name evidence="2" type="ORF">C5Y98_05525</name>
</gene>
<dbReference type="Gene3D" id="1.25.40.20">
    <property type="entry name" value="Ankyrin repeat-containing domain"/>
    <property type="match status" value="1"/>
</dbReference>
<reference evidence="2 3" key="1">
    <citation type="submission" date="2018-02" db="EMBL/GenBank/DDBJ databases">
        <title>Comparative genomes isolates from brazilian mangrove.</title>
        <authorList>
            <person name="Araujo J.E."/>
            <person name="Taketani R.G."/>
            <person name="Silva M.C.P."/>
            <person name="Loureco M.V."/>
            <person name="Andreote F.D."/>
        </authorList>
    </citation>
    <scope>NUCLEOTIDE SEQUENCE [LARGE SCALE GENOMIC DNA]</scope>
    <source>
        <strain evidence="2 3">NAP PRIS-MGV</strain>
    </source>
</reference>
<proteinExistence type="predicted"/>
<evidence type="ECO:0000313" key="2">
    <source>
        <dbReference type="EMBL" id="PQO40740.1"/>
    </source>
</evidence>
<dbReference type="InterPro" id="IPR002110">
    <property type="entry name" value="Ankyrin_rpt"/>
</dbReference>
<dbReference type="Proteomes" id="UP000239388">
    <property type="component" value="Unassembled WGS sequence"/>
</dbReference>
<dbReference type="EMBL" id="PUIB01000008">
    <property type="protein sequence ID" value="PQO40740.1"/>
    <property type="molecule type" value="Genomic_DNA"/>
</dbReference>
<name>A0A2S8G8V5_9BACT</name>
<accession>A0A2S8G8V5</accession>
<dbReference type="AlphaFoldDB" id="A0A2S8G8V5"/>
<dbReference type="SUPFAM" id="SSF48403">
    <property type="entry name" value="Ankyrin repeat"/>
    <property type="match status" value="1"/>
</dbReference>
<protein>
    <recommendedName>
        <fullName evidence="1">DUF2314 domain-containing protein</fullName>
    </recommendedName>
</protein>
<dbReference type="InterPro" id="IPR018756">
    <property type="entry name" value="DUF2314"/>
</dbReference>
<dbReference type="Pfam" id="PF10077">
    <property type="entry name" value="DUF2314"/>
    <property type="match status" value="1"/>
</dbReference>
<comment type="caution">
    <text evidence="2">The sequence shown here is derived from an EMBL/GenBank/DDBJ whole genome shotgun (WGS) entry which is preliminary data.</text>
</comment>
<evidence type="ECO:0000259" key="1">
    <source>
        <dbReference type="Pfam" id="PF10077"/>
    </source>
</evidence>
<dbReference type="InterPro" id="IPR036770">
    <property type="entry name" value="Ankyrin_rpt-contain_sf"/>
</dbReference>
<dbReference type="Pfam" id="PF13857">
    <property type="entry name" value="Ank_5"/>
    <property type="match status" value="1"/>
</dbReference>
<feature type="domain" description="DUF2314" evidence="1">
    <location>
        <begin position="1"/>
        <end position="137"/>
    </location>
</feature>
<organism evidence="2 3">
    <name type="scientific">Blastopirellula marina</name>
    <dbReference type="NCBI Taxonomy" id="124"/>
    <lineage>
        <taxon>Bacteria</taxon>
        <taxon>Pseudomonadati</taxon>
        <taxon>Planctomycetota</taxon>
        <taxon>Planctomycetia</taxon>
        <taxon>Pirellulales</taxon>
        <taxon>Pirellulaceae</taxon>
        <taxon>Blastopirellula</taxon>
    </lineage>
</organism>